<dbReference type="Proteomes" id="UP000006075">
    <property type="component" value="Unassembled WGS sequence"/>
</dbReference>
<dbReference type="SUPFAM" id="SSF46785">
    <property type="entry name" value="Winged helix' DNA-binding domain"/>
    <property type="match status" value="1"/>
</dbReference>
<sequence>MGAAPEPNASWPLPSLLTSLKRAHWGVLTGGRRQGVRSTLEGLAAQLPHVKAQGRTTVLQIAGAAGLSEDWCRQCLRCLEDMGVIVWHRGTIFEGKPIPSTFRIVKKKLVQLIRIARGESSRRLAQARKAFDARLSRLKRNSLPPYKRENAALRTEPSRGLTTYKGESPTAANSPQTNNSAKAESRKKMPAIPNDIPAHRLAHPCPHGHQSASRCAQCRYNAMDANQIAEWQAERMNSLGGYYQTIPAAPITHLSAQVEVLVAKGLSGAKIALAMAKKKREQHVR</sequence>
<accession>K0YT73</accession>
<evidence type="ECO:0000313" key="3">
    <source>
        <dbReference type="Proteomes" id="UP000006075"/>
    </source>
</evidence>
<dbReference type="eggNOG" id="ENOG502ZU8P">
    <property type="taxonomic scope" value="Bacteria"/>
</dbReference>
<dbReference type="AlphaFoldDB" id="K0YT73"/>
<protein>
    <submittedName>
        <fullName evidence="2">Uncharacterized protein</fullName>
    </submittedName>
</protein>
<dbReference type="PATRIC" id="fig|888439.3.peg.1035"/>
<organism evidence="2 3">
    <name type="scientific">Winkia neuii BV029A5</name>
    <dbReference type="NCBI Taxonomy" id="888439"/>
    <lineage>
        <taxon>Bacteria</taxon>
        <taxon>Bacillati</taxon>
        <taxon>Actinomycetota</taxon>
        <taxon>Actinomycetes</taxon>
        <taxon>Actinomycetales</taxon>
        <taxon>Actinomycetaceae</taxon>
        <taxon>Winkia</taxon>
    </lineage>
</organism>
<evidence type="ECO:0000256" key="1">
    <source>
        <dbReference type="SAM" id="MobiDB-lite"/>
    </source>
</evidence>
<evidence type="ECO:0000313" key="2">
    <source>
        <dbReference type="EMBL" id="EJZ86658.1"/>
    </source>
</evidence>
<reference evidence="2 3" key="1">
    <citation type="submission" date="2012-07" db="EMBL/GenBank/DDBJ databases">
        <title>The Genome Sequence of Actinomyces neuii subsp. anitratus BVS029A5.</title>
        <authorList>
            <consortium name="The Broad Institute Genome Sequencing Platform"/>
            <person name="Earl A."/>
            <person name="Ward D."/>
            <person name="Feldgarden M."/>
            <person name="Gevers D."/>
            <person name="Saerens B."/>
            <person name="Vaneechoutte M."/>
            <person name="Walker B."/>
            <person name="Young S.K."/>
            <person name="Zeng Q."/>
            <person name="Gargeya S."/>
            <person name="Fitzgerald M."/>
            <person name="Haas B."/>
            <person name="Abouelleil A."/>
            <person name="Alvarado L."/>
            <person name="Arachchi H.M."/>
            <person name="Berlin A."/>
            <person name="Chapman S.B."/>
            <person name="Goldberg J."/>
            <person name="Griggs A."/>
            <person name="Gujja S."/>
            <person name="Hansen M."/>
            <person name="Howarth C."/>
            <person name="Imamovic A."/>
            <person name="Larimer J."/>
            <person name="McCowen C."/>
            <person name="Montmayeur A."/>
            <person name="Murphy C."/>
            <person name="Neiman D."/>
            <person name="Pearson M."/>
            <person name="Priest M."/>
            <person name="Roberts A."/>
            <person name="Saif S."/>
            <person name="Shea T."/>
            <person name="Sisk P."/>
            <person name="Sykes S."/>
            <person name="Wortman J."/>
            <person name="Nusbaum C."/>
            <person name="Birren B."/>
        </authorList>
    </citation>
    <scope>NUCLEOTIDE SEQUENCE [LARGE SCALE GENOMIC DNA]</scope>
    <source>
        <strain evidence="2 3">BVS029A5</strain>
    </source>
</reference>
<feature type="region of interest" description="Disordered" evidence="1">
    <location>
        <begin position="144"/>
        <end position="187"/>
    </location>
</feature>
<proteinExistence type="predicted"/>
<dbReference type="HOGENOM" id="CLU_975324_0_0_11"/>
<keyword evidence="3" id="KW-1185">Reference proteome</keyword>
<dbReference type="EMBL" id="AGWP01000005">
    <property type="protein sequence ID" value="EJZ86658.1"/>
    <property type="molecule type" value="Genomic_DNA"/>
</dbReference>
<dbReference type="InterPro" id="IPR036390">
    <property type="entry name" value="WH_DNA-bd_sf"/>
</dbReference>
<feature type="compositionally biased region" description="Polar residues" evidence="1">
    <location>
        <begin position="170"/>
        <end position="182"/>
    </location>
</feature>
<comment type="caution">
    <text evidence="2">The sequence shown here is derived from an EMBL/GenBank/DDBJ whole genome shotgun (WGS) entry which is preliminary data.</text>
</comment>
<name>K0YT73_9ACTO</name>
<gene>
    <name evidence="2" type="ORF">HMPREF9240_01032</name>
</gene>